<organism evidence="1 2">
    <name type="scientific">Paraglaciecola psychrophila 170</name>
    <dbReference type="NCBI Taxonomy" id="1129794"/>
    <lineage>
        <taxon>Bacteria</taxon>
        <taxon>Pseudomonadati</taxon>
        <taxon>Pseudomonadota</taxon>
        <taxon>Gammaproteobacteria</taxon>
        <taxon>Alteromonadales</taxon>
        <taxon>Alteromonadaceae</taxon>
        <taxon>Paraglaciecola</taxon>
    </lineage>
</organism>
<dbReference type="Proteomes" id="UP000011864">
    <property type="component" value="Chromosome"/>
</dbReference>
<dbReference type="OrthoDB" id="6017064at2"/>
<protein>
    <submittedName>
        <fullName evidence="1">Uncharacterized protein</fullName>
    </submittedName>
</protein>
<accession>K6Z6B2</accession>
<dbReference type="eggNOG" id="COG4726">
    <property type="taxonomic scope" value="Bacteria"/>
</dbReference>
<dbReference type="KEGG" id="gps:C427_1685"/>
<dbReference type="AlphaFoldDB" id="K6Z6B2"/>
<proteinExistence type="predicted"/>
<evidence type="ECO:0000313" key="1">
    <source>
        <dbReference type="EMBL" id="AGH43794.1"/>
    </source>
</evidence>
<keyword evidence="2" id="KW-1185">Reference proteome</keyword>
<dbReference type="EMBL" id="CP003837">
    <property type="protein sequence ID" value="AGH43794.1"/>
    <property type="molecule type" value="Genomic_DNA"/>
</dbReference>
<dbReference type="PATRIC" id="fig|1129794.4.peg.1669"/>
<name>K6Z6B2_9ALTE</name>
<reference evidence="1 2" key="1">
    <citation type="journal article" date="2013" name="Genome Announc.">
        <title>Complete Genome Sequence of Glaciecola psychrophila Strain 170T.</title>
        <authorList>
            <person name="Yin J."/>
            <person name="Chen J."/>
            <person name="Liu G."/>
            <person name="Yu Y."/>
            <person name="Song L."/>
            <person name="Wang X."/>
            <person name="Qu X."/>
        </authorList>
    </citation>
    <scope>NUCLEOTIDE SEQUENCE [LARGE SCALE GENOMIC DNA]</scope>
    <source>
        <strain evidence="1 2">170</strain>
    </source>
</reference>
<gene>
    <name evidence="1" type="ORF">C427_1685</name>
</gene>
<evidence type="ECO:0000313" key="2">
    <source>
        <dbReference type="Proteomes" id="UP000011864"/>
    </source>
</evidence>
<dbReference type="STRING" id="1129794.C427_1685"/>
<dbReference type="HOGENOM" id="CLU_757872_0_0_6"/>
<sequence length="346" mass="37222">MVTLVTLYTGKIQSFEHQIVINTQNQKWAQASAKAGLNQGLAMLKVNKSLHNVAVSGNLDDNSTFTISATTENLSGSRKLVTIEASGQSADGLAQATVIEQSLVYPILLNLPPAPLMVQHGFESVGEFEVASNPDGLGVAAPLSLWSDAVVILSGTGHHSCILSEFNTGNCRTNTYSDHNLKLADIADGSVSFPADLFSYLFNVPSTEWVQLQQQSDFVLADCDSLDTDSWGVIWVGGDCDVSASTQIGNHSEPIILVVFDGNIVFHNDAVVYGLVFSFKPVGSLKELDINMHTDSAVFGAVVTNHQLGTTNTLTRAVFHADVMQKLQTSKSLQRVARVPGSWHDF</sequence>